<protein>
    <submittedName>
        <fullName evidence="2">Serine/threonine protein kinase</fullName>
    </submittedName>
</protein>
<reference evidence="2 3" key="1">
    <citation type="submission" date="2016-10" db="EMBL/GenBank/DDBJ databases">
        <authorList>
            <person name="de Groot N.N."/>
        </authorList>
    </citation>
    <scope>NUCLEOTIDE SEQUENCE [LARGE SCALE GENOMIC DNA]</scope>
    <source>
        <strain evidence="3">L7-484,KACC 16230,DSM 25025</strain>
    </source>
</reference>
<sequence>MQHVYVAFDELFERQVALKTPKDDAGAKRFGNSAVVSARINHQNIAKTLDYFEVKDRPYLVEELIVGSDLYAISSNFIAVLPPSTCARILHQLAKGLSASHAADVVHRDLKPSNIMVSKSLSFEEIKITDFGIAKMAEGEIGQWAEAGGATSSKTVLGAIPYMSPESIEDFKTPRKSSDVWAIAAITYELLSGTLPFGSGLKCIPRILEAAPPSRPSQIHPSQFTELGEQLYQILLRCLAKDESARPNADELVKACEGLCYNVPQYGVGVVSEVGRYTHRIRSDDDKTLMYHNDNIYGGGRLKVGDRVWFGRDPGEPWERAFPIVKFVSPKPVP</sequence>
<dbReference type="InterPro" id="IPR011009">
    <property type="entry name" value="Kinase-like_dom_sf"/>
</dbReference>
<dbReference type="SUPFAM" id="SSF56112">
    <property type="entry name" value="Protein kinase-like (PK-like)"/>
    <property type="match status" value="1"/>
</dbReference>
<dbReference type="Gene3D" id="3.30.200.20">
    <property type="entry name" value="Phosphorylase Kinase, domain 1"/>
    <property type="match status" value="1"/>
</dbReference>
<accession>A0A1H0NI00</accession>
<proteinExistence type="predicted"/>
<keyword evidence="2" id="KW-0723">Serine/threonine-protein kinase</keyword>
<keyword evidence="2" id="KW-0418">Kinase</keyword>
<dbReference type="GO" id="GO:0005524">
    <property type="term" value="F:ATP binding"/>
    <property type="evidence" value="ECO:0007669"/>
    <property type="project" value="InterPro"/>
</dbReference>
<evidence type="ECO:0000313" key="3">
    <source>
        <dbReference type="Proteomes" id="UP000198793"/>
    </source>
</evidence>
<dbReference type="InterPro" id="IPR008271">
    <property type="entry name" value="Ser/Thr_kinase_AS"/>
</dbReference>
<evidence type="ECO:0000313" key="2">
    <source>
        <dbReference type="EMBL" id="SDO92198.1"/>
    </source>
</evidence>
<dbReference type="EMBL" id="FNIT01000022">
    <property type="protein sequence ID" value="SDO92198.1"/>
    <property type="molecule type" value="Genomic_DNA"/>
</dbReference>
<name>A0A1H0NI00_9HYPH</name>
<dbReference type="InterPro" id="IPR053235">
    <property type="entry name" value="Ser_Thr_kinase"/>
</dbReference>
<evidence type="ECO:0000259" key="1">
    <source>
        <dbReference type="PROSITE" id="PS50011"/>
    </source>
</evidence>
<keyword evidence="2" id="KW-0808">Transferase</keyword>
<dbReference type="PROSITE" id="PS00108">
    <property type="entry name" value="PROTEIN_KINASE_ST"/>
    <property type="match status" value="1"/>
</dbReference>
<dbReference type="Gene3D" id="1.10.510.10">
    <property type="entry name" value="Transferase(Phosphotransferase) domain 1"/>
    <property type="match status" value="1"/>
</dbReference>
<dbReference type="AlphaFoldDB" id="A0A1H0NI00"/>
<feature type="domain" description="Protein kinase" evidence="1">
    <location>
        <begin position="1"/>
        <end position="259"/>
    </location>
</feature>
<dbReference type="Proteomes" id="UP000198793">
    <property type="component" value="Unassembled WGS sequence"/>
</dbReference>
<dbReference type="InterPro" id="IPR000719">
    <property type="entry name" value="Prot_kinase_dom"/>
</dbReference>
<dbReference type="SMART" id="SM00220">
    <property type="entry name" value="S_TKc"/>
    <property type="match status" value="1"/>
</dbReference>
<dbReference type="PANTHER" id="PTHR24361">
    <property type="entry name" value="MITOGEN-ACTIVATED KINASE KINASE KINASE"/>
    <property type="match status" value="1"/>
</dbReference>
<dbReference type="STRING" id="1166073.SAMN05192530_1224"/>
<dbReference type="GO" id="GO:0004674">
    <property type="term" value="F:protein serine/threonine kinase activity"/>
    <property type="evidence" value="ECO:0007669"/>
    <property type="project" value="UniProtKB-KW"/>
</dbReference>
<keyword evidence="3" id="KW-1185">Reference proteome</keyword>
<gene>
    <name evidence="2" type="ORF">SAMN05192530_1224</name>
</gene>
<dbReference type="OrthoDB" id="9801841at2"/>
<dbReference type="Pfam" id="PF00069">
    <property type="entry name" value="Pkinase"/>
    <property type="match status" value="1"/>
</dbReference>
<dbReference type="CDD" id="cd14014">
    <property type="entry name" value="STKc_PknB_like"/>
    <property type="match status" value="1"/>
</dbReference>
<organism evidence="2 3">
    <name type="scientific">Aureimonas jatrophae</name>
    <dbReference type="NCBI Taxonomy" id="1166073"/>
    <lineage>
        <taxon>Bacteria</taxon>
        <taxon>Pseudomonadati</taxon>
        <taxon>Pseudomonadota</taxon>
        <taxon>Alphaproteobacteria</taxon>
        <taxon>Hyphomicrobiales</taxon>
        <taxon>Aurantimonadaceae</taxon>
        <taxon>Aureimonas</taxon>
    </lineage>
</organism>
<dbReference type="PROSITE" id="PS50011">
    <property type="entry name" value="PROTEIN_KINASE_DOM"/>
    <property type="match status" value="1"/>
</dbReference>
<dbReference type="GO" id="GO:0005737">
    <property type="term" value="C:cytoplasm"/>
    <property type="evidence" value="ECO:0007669"/>
    <property type="project" value="TreeGrafter"/>
</dbReference>